<feature type="region of interest" description="Disordered" evidence="1">
    <location>
        <begin position="104"/>
        <end position="125"/>
    </location>
</feature>
<evidence type="ECO:0000256" key="1">
    <source>
        <dbReference type="SAM" id="MobiDB-lite"/>
    </source>
</evidence>
<keyword evidence="3" id="KW-1185">Reference proteome</keyword>
<accession>A0A830F5P8</accession>
<dbReference type="AlphaFoldDB" id="A0A830F5P8"/>
<evidence type="ECO:0000313" key="3">
    <source>
        <dbReference type="Proteomes" id="UP000628840"/>
    </source>
</evidence>
<reference evidence="2 3" key="1">
    <citation type="journal article" date="2019" name="Int. J. Syst. Evol. Microbiol.">
        <title>The Global Catalogue of Microorganisms (GCM) 10K type strain sequencing project: providing services to taxonomists for standard genome sequencing and annotation.</title>
        <authorList>
            <consortium name="The Broad Institute Genomics Platform"/>
            <consortium name="The Broad Institute Genome Sequencing Center for Infectious Disease"/>
            <person name="Wu L."/>
            <person name="Ma J."/>
        </authorList>
    </citation>
    <scope>NUCLEOTIDE SEQUENCE [LARGE SCALE GENOMIC DNA]</scope>
    <source>
        <strain evidence="2 3">JCM 19585</strain>
    </source>
</reference>
<comment type="caution">
    <text evidence="2">The sequence shown here is derived from an EMBL/GenBank/DDBJ whole genome shotgun (WGS) entry which is preliminary data.</text>
</comment>
<gene>
    <name evidence="2" type="ORF">GCM10009037_03330</name>
</gene>
<sequence>MLELILAMSKSETDGRGFDILESTQGDRVRVNQEEYEVTRKIHLRDTDTDDYTDDIYGVSMKKENTRYRIYVHPASMENHNWISEIYLWAGRVLKEPVEEFNRLDEGTNQRVSRERYKEMWSQDG</sequence>
<protein>
    <submittedName>
        <fullName evidence="2">Uncharacterized protein</fullName>
    </submittedName>
</protein>
<dbReference type="Proteomes" id="UP000628840">
    <property type="component" value="Unassembled WGS sequence"/>
</dbReference>
<dbReference type="RefSeq" id="WP_188877493.1">
    <property type="nucleotide sequence ID" value="NZ_BMPF01000001.1"/>
</dbReference>
<proteinExistence type="predicted"/>
<evidence type="ECO:0000313" key="2">
    <source>
        <dbReference type="EMBL" id="GGL23191.1"/>
    </source>
</evidence>
<dbReference type="EMBL" id="BMPF01000001">
    <property type="protein sequence ID" value="GGL23191.1"/>
    <property type="molecule type" value="Genomic_DNA"/>
</dbReference>
<name>A0A830F5P8_9EURY</name>
<organism evidence="2 3">
    <name type="scientific">Halarchaeum grantii</name>
    <dbReference type="NCBI Taxonomy" id="1193105"/>
    <lineage>
        <taxon>Archaea</taxon>
        <taxon>Methanobacteriati</taxon>
        <taxon>Methanobacteriota</taxon>
        <taxon>Stenosarchaea group</taxon>
        <taxon>Halobacteria</taxon>
        <taxon>Halobacteriales</taxon>
        <taxon>Halobacteriaceae</taxon>
    </lineage>
</organism>